<dbReference type="GO" id="GO:0016872">
    <property type="term" value="F:intramolecular lyase activity"/>
    <property type="evidence" value="ECO:0007669"/>
    <property type="project" value="InterPro"/>
</dbReference>
<feature type="transmembrane region" description="Helical" evidence="8">
    <location>
        <begin position="33"/>
        <end position="54"/>
    </location>
</feature>
<dbReference type="InterPro" id="IPR017825">
    <property type="entry name" value="Lycopene_cyclase_dom"/>
</dbReference>
<accession>A0A1F7JMD4</accession>
<keyword evidence="4" id="KW-0125">Carotenoid biosynthesis</keyword>
<dbReference type="Proteomes" id="UP000176376">
    <property type="component" value="Unassembled WGS sequence"/>
</dbReference>
<comment type="caution">
    <text evidence="10">The sequence shown here is derived from an EMBL/GenBank/DDBJ whole genome shotgun (WGS) entry which is preliminary data.</text>
</comment>
<proteinExistence type="predicted"/>
<dbReference type="AlphaFoldDB" id="A0A1F7JMD4"/>
<reference evidence="10 11" key="1">
    <citation type="journal article" date="2016" name="Nat. Commun.">
        <title>Thousands of microbial genomes shed light on interconnected biogeochemical processes in an aquifer system.</title>
        <authorList>
            <person name="Anantharaman K."/>
            <person name="Brown C.T."/>
            <person name="Hug L.A."/>
            <person name="Sharon I."/>
            <person name="Castelle C.J."/>
            <person name="Probst A.J."/>
            <person name="Thomas B.C."/>
            <person name="Singh A."/>
            <person name="Wilkins M.J."/>
            <person name="Karaoz U."/>
            <person name="Brodie E.L."/>
            <person name="Williams K.H."/>
            <person name="Hubbard S.S."/>
            <person name="Banfield J.F."/>
        </authorList>
    </citation>
    <scope>NUCLEOTIDE SEQUENCE [LARGE SCALE GENOMIC DNA]</scope>
</reference>
<evidence type="ECO:0000256" key="2">
    <source>
        <dbReference type="ARBA" id="ARBA00004829"/>
    </source>
</evidence>
<evidence type="ECO:0000256" key="4">
    <source>
        <dbReference type="ARBA" id="ARBA00022746"/>
    </source>
</evidence>
<dbReference type="GO" id="GO:0016117">
    <property type="term" value="P:carotenoid biosynthetic process"/>
    <property type="evidence" value="ECO:0007669"/>
    <property type="project" value="UniProtKB-KW"/>
</dbReference>
<gene>
    <name evidence="10" type="ORF">A3J15_02970</name>
</gene>
<evidence type="ECO:0000256" key="1">
    <source>
        <dbReference type="ARBA" id="ARBA00004141"/>
    </source>
</evidence>
<evidence type="ECO:0000259" key="9">
    <source>
        <dbReference type="Pfam" id="PF18916"/>
    </source>
</evidence>
<protein>
    <recommendedName>
        <fullName evidence="9">Lycopene cyclase domain-containing protein</fullName>
    </recommendedName>
</protein>
<dbReference type="Pfam" id="PF18916">
    <property type="entry name" value="Lycopene_cyc"/>
    <property type="match status" value="1"/>
</dbReference>
<keyword evidence="7" id="KW-0413">Isomerase</keyword>
<dbReference type="EMBL" id="MGAY01000024">
    <property type="protein sequence ID" value="OGK56782.1"/>
    <property type="molecule type" value="Genomic_DNA"/>
</dbReference>
<dbReference type="GO" id="GO:0016020">
    <property type="term" value="C:membrane"/>
    <property type="evidence" value="ECO:0007669"/>
    <property type="project" value="UniProtKB-SubCell"/>
</dbReference>
<dbReference type="STRING" id="1802074.A3J15_02970"/>
<sequence length="232" mass="27222">MIDYQYFYLFGDLVIFLPIWVILFLLRRDLHKELIISGLFGALAAAISEPFFLMDYWRPPYFFYFPIGFGLEDLIFNFLCAGIAAVLYEFILGKHLSRRRDHHHHWILISIISIIVLISTFIAINIGSSINSIYVLFMMLLLWSLVLLFYRHDLLKDALLSAVFFAFFYFFAFLIILKIYPEAVTRFWLLKNLSGIFILGIPIEELLFAFFTGLAVGPFYEFMCGLKIKDRN</sequence>
<evidence type="ECO:0000256" key="5">
    <source>
        <dbReference type="ARBA" id="ARBA00022989"/>
    </source>
</evidence>
<evidence type="ECO:0000313" key="11">
    <source>
        <dbReference type="Proteomes" id="UP000176376"/>
    </source>
</evidence>
<evidence type="ECO:0000313" key="10">
    <source>
        <dbReference type="EMBL" id="OGK56782.1"/>
    </source>
</evidence>
<dbReference type="GO" id="GO:0045436">
    <property type="term" value="F:lycopene beta cyclase activity"/>
    <property type="evidence" value="ECO:0007669"/>
    <property type="project" value="UniProtKB-ARBA"/>
</dbReference>
<name>A0A1F7JMD4_9BACT</name>
<evidence type="ECO:0000256" key="6">
    <source>
        <dbReference type="ARBA" id="ARBA00023136"/>
    </source>
</evidence>
<feature type="transmembrane region" description="Helical" evidence="8">
    <location>
        <begin position="74"/>
        <end position="93"/>
    </location>
</feature>
<feature type="transmembrane region" description="Helical" evidence="8">
    <location>
        <begin position="105"/>
        <end position="126"/>
    </location>
</feature>
<feature type="transmembrane region" description="Helical" evidence="8">
    <location>
        <begin position="193"/>
        <end position="220"/>
    </location>
</feature>
<keyword evidence="5 8" id="KW-1133">Transmembrane helix</keyword>
<feature type="transmembrane region" description="Helical" evidence="8">
    <location>
        <begin position="162"/>
        <end position="181"/>
    </location>
</feature>
<evidence type="ECO:0000256" key="3">
    <source>
        <dbReference type="ARBA" id="ARBA00022692"/>
    </source>
</evidence>
<evidence type="ECO:0000256" key="8">
    <source>
        <dbReference type="SAM" id="Phobius"/>
    </source>
</evidence>
<comment type="pathway">
    <text evidence="2">Carotenoid biosynthesis.</text>
</comment>
<keyword evidence="3 8" id="KW-0812">Transmembrane</keyword>
<feature type="domain" description="Lycopene cyclase" evidence="9">
    <location>
        <begin position="131"/>
        <end position="223"/>
    </location>
</feature>
<keyword evidence="6 8" id="KW-0472">Membrane</keyword>
<organism evidence="10 11">
    <name type="scientific">Candidatus Roizmanbacteria bacterium RIFCSPLOWO2_02_FULL_38_10</name>
    <dbReference type="NCBI Taxonomy" id="1802074"/>
    <lineage>
        <taxon>Bacteria</taxon>
        <taxon>Candidatus Roizmaniibacteriota</taxon>
    </lineage>
</organism>
<evidence type="ECO:0000256" key="7">
    <source>
        <dbReference type="ARBA" id="ARBA00023235"/>
    </source>
</evidence>
<feature type="transmembrane region" description="Helical" evidence="8">
    <location>
        <begin position="132"/>
        <end position="150"/>
    </location>
</feature>
<feature type="transmembrane region" description="Helical" evidence="8">
    <location>
        <begin position="6"/>
        <end position="26"/>
    </location>
</feature>
<comment type="subcellular location">
    <subcellularLocation>
        <location evidence="1">Membrane</location>
        <topology evidence="1">Multi-pass membrane protein</topology>
    </subcellularLocation>
</comment>